<dbReference type="Ensembl" id="ENSMMUT00000101643.1">
    <property type="protein sequence ID" value="ENSMMUP00000079559.1"/>
    <property type="gene ID" value="ENSMMUG00000058767.1"/>
</dbReference>
<evidence type="ECO:0000313" key="1">
    <source>
        <dbReference type="Ensembl" id="ENSMMUP00000079559.1"/>
    </source>
</evidence>
<sequence>MNCGCKNNGTSWRYLRKGWEGGSIRRVKGRYIFTELQSKESPRLKYNGVISGSLQPPPPRFTRFSCFSLLSSWHYRHTPPRLANYCIFTRDGVLPCWPGWSRTADLMIRPPRPPKVLGLQA</sequence>
<reference evidence="1" key="4">
    <citation type="submission" date="2025-09" db="UniProtKB">
        <authorList>
            <consortium name="Ensembl"/>
        </authorList>
    </citation>
    <scope>IDENTIFICATION</scope>
    <source>
        <strain evidence="1">17573</strain>
    </source>
</reference>
<reference evidence="1" key="3">
    <citation type="submission" date="2025-08" db="UniProtKB">
        <authorList>
            <consortium name="Ensembl"/>
        </authorList>
    </citation>
    <scope>IDENTIFICATION</scope>
    <source>
        <strain evidence="1">17573</strain>
    </source>
</reference>
<dbReference type="PANTHER" id="PTHR46254:SF7">
    <property type="entry name" value="PI4-KINASE N-TERMINAL DOMAIN-CONTAINING PROTEIN"/>
    <property type="match status" value="1"/>
</dbReference>
<accession>A0A5F8ANP5</accession>
<dbReference type="VEuPathDB" id="HostDB:ENSMMUG00000058767"/>
<keyword evidence="2" id="KW-1185">Reference proteome</keyword>
<dbReference type="Bgee" id="ENSMMUG00000058767">
    <property type="expression patterns" value="Expressed in adipose tissue and 5 other cell types or tissues"/>
</dbReference>
<name>A0A5F8ANP5_MACMU</name>
<reference evidence="2" key="1">
    <citation type="journal article" date="2007" name="Science">
        <title>Evolutionary and biomedical insights from the rhesus macaque genome.</title>
        <authorList>
            <person name="Gibbs R.A."/>
            <person name="Rogers J."/>
            <person name="Katze M.G."/>
            <person name="Bumgarner R."/>
            <person name="Weinstock G.M."/>
            <person name="Mardis E.R."/>
            <person name="Remington K.A."/>
            <person name="Strausberg R.L."/>
            <person name="Venter J.C."/>
            <person name="Wilson R.K."/>
            <person name="Batzer M.A."/>
            <person name="Bustamante C.D."/>
            <person name="Eichler E.E."/>
            <person name="Hahn M.W."/>
            <person name="Hardison R.C."/>
            <person name="Makova K.D."/>
            <person name="Miller W."/>
            <person name="Milosavljevic A."/>
            <person name="Palermo R.E."/>
            <person name="Siepel A."/>
            <person name="Sikela J.M."/>
            <person name="Attaway T."/>
            <person name="Bell S."/>
            <person name="Bernard K.E."/>
            <person name="Buhay C.J."/>
            <person name="Chandrabose M.N."/>
            <person name="Dao M."/>
            <person name="Davis C."/>
            <person name="Delehaunty K.D."/>
            <person name="Ding Y."/>
            <person name="Dinh H.H."/>
            <person name="Dugan-Rocha S."/>
            <person name="Fulton L.A."/>
            <person name="Gabisi R.A."/>
            <person name="Garner T.T."/>
            <person name="Godfrey J."/>
            <person name="Hawes A.C."/>
            <person name="Hernandez J."/>
            <person name="Hines S."/>
            <person name="Holder M."/>
            <person name="Hume J."/>
            <person name="Jhangiani S.N."/>
            <person name="Joshi V."/>
            <person name="Khan Z.M."/>
            <person name="Kirkness E.F."/>
            <person name="Cree A."/>
            <person name="Fowler R.G."/>
            <person name="Lee S."/>
            <person name="Lewis L.R."/>
            <person name="Li Z."/>
            <person name="Liu Y.-S."/>
            <person name="Moore S.M."/>
            <person name="Muzny D."/>
            <person name="Nazareth L.V."/>
            <person name="Ngo D.N."/>
            <person name="Okwuonu G.O."/>
            <person name="Pai G."/>
            <person name="Parker D."/>
            <person name="Paul H.A."/>
            <person name="Pfannkoch C."/>
            <person name="Pohl C.S."/>
            <person name="Rogers Y.-H.C."/>
            <person name="Ruiz S.J."/>
            <person name="Sabo A."/>
            <person name="Santibanez J."/>
            <person name="Schneider B.W."/>
            <person name="Smith S.M."/>
            <person name="Sodergren E."/>
            <person name="Svatek A.F."/>
            <person name="Utterback T.R."/>
            <person name="Vattathil S."/>
            <person name="Warren W."/>
            <person name="White C.S."/>
            <person name="Chinwalla A.T."/>
            <person name="Feng Y."/>
            <person name="Halpern A.L."/>
            <person name="Hillier L.W."/>
            <person name="Huang X."/>
            <person name="Minx P."/>
            <person name="Nelson J.O."/>
            <person name="Pepin K.H."/>
            <person name="Qin X."/>
            <person name="Sutton G.G."/>
            <person name="Venter E."/>
            <person name="Walenz B.P."/>
            <person name="Wallis J.W."/>
            <person name="Worley K.C."/>
            <person name="Yang S.-P."/>
            <person name="Jones S.M."/>
            <person name="Marra M.A."/>
            <person name="Rocchi M."/>
            <person name="Schein J.E."/>
            <person name="Baertsch R."/>
            <person name="Clarke L."/>
            <person name="Csuros M."/>
            <person name="Glasscock J."/>
            <person name="Harris R.A."/>
            <person name="Havlak P."/>
            <person name="Jackson A.R."/>
            <person name="Jiang H."/>
            <person name="Liu Y."/>
            <person name="Messina D.N."/>
            <person name="Shen Y."/>
            <person name="Song H.X.-Z."/>
            <person name="Wylie T."/>
            <person name="Zhang L."/>
            <person name="Birney E."/>
            <person name="Han K."/>
            <person name="Konkel M.K."/>
            <person name="Lee J."/>
            <person name="Smit A.F.A."/>
            <person name="Ullmer B."/>
            <person name="Wang H."/>
            <person name="Xing J."/>
            <person name="Burhans R."/>
            <person name="Cheng Z."/>
            <person name="Karro J.E."/>
            <person name="Ma J."/>
            <person name="Raney B."/>
            <person name="She X."/>
            <person name="Cox M.J."/>
            <person name="Demuth J.P."/>
            <person name="Dumas L.J."/>
            <person name="Han S.-G."/>
            <person name="Hopkins J."/>
            <person name="Karimpour-Fard A."/>
            <person name="Kim Y.H."/>
            <person name="Pollack J.R."/>
            <person name="Vinar T."/>
            <person name="Addo-Quaye C."/>
            <person name="Degenhardt J."/>
            <person name="Denby A."/>
            <person name="Hubisz M.J."/>
            <person name="Indap A."/>
            <person name="Kosiol C."/>
            <person name="Lahn B.T."/>
            <person name="Lawson H.A."/>
            <person name="Marklein A."/>
            <person name="Nielsen R."/>
            <person name="Vallender E.J."/>
            <person name="Clark A.G."/>
            <person name="Ferguson B."/>
            <person name="Hernandez R.D."/>
            <person name="Hirani K."/>
            <person name="Kehrer-Sawatzki H."/>
            <person name="Kolb J."/>
            <person name="Patil S."/>
            <person name="Pu L.-L."/>
            <person name="Ren Y."/>
            <person name="Smith D.G."/>
            <person name="Wheeler D.A."/>
            <person name="Schenck I."/>
            <person name="Ball E.V."/>
            <person name="Chen R."/>
            <person name="Cooper D.N."/>
            <person name="Giardine B."/>
            <person name="Hsu F."/>
            <person name="Kent W.J."/>
            <person name="Lesk A."/>
            <person name="Nelson D.L."/>
            <person name="O'brien W.E."/>
            <person name="Pruefer K."/>
            <person name="Stenson P.D."/>
            <person name="Wallace J.C."/>
            <person name="Ke H."/>
            <person name="Liu X.-M."/>
            <person name="Wang P."/>
            <person name="Xiang A.P."/>
            <person name="Yang F."/>
            <person name="Barber G.P."/>
            <person name="Haussler D."/>
            <person name="Karolchik D."/>
            <person name="Kern A.D."/>
            <person name="Kuhn R.M."/>
            <person name="Smith K.E."/>
            <person name="Zwieg A.S."/>
        </authorList>
    </citation>
    <scope>NUCLEOTIDE SEQUENCE [LARGE SCALE GENOMIC DNA]</scope>
    <source>
        <strain evidence="2">17573</strain>
    </source>
</reference>
<evidence type="ECO:0000313" key="2">
    <source>
        <dbReference type="Proteomes" id="UP000006718"/>
    </source>
</evidence>
<proteinExistence type="predicted"/>
<protein>
    <submittedName>
        <fullName evidence="1">Uncharacterized protein</fullName>
    </submittedName>
</protein>
<dbReference type="InParanoid" id="A0A5F8ANP5"/>
<dbReference type="Proteomes" id="UP000006718">
    <property type="component" value="Chromosome 4"/>
</dbReference>
<dbReference type="PANTHER" id="PTHR46254">
    <property type="entry name" value="PROTEIN GVQW1-RELATED"/>
    <property type="match status" value="1"/>
</dbReference>
<organism evidence="1 2">
    <name type="scientific">Macaca mulatta</name>
    <name type="common">Rhesus macaque</name>
    <dbReference type="NCBI Taxonomy" id="9544"/>
    <lineage>
        <taxon>Eukaryota</taxon>
        <taxon>Metazoa</taxon>
        <taxon>Chordata</taxon>
        <taxon>Craniata</taxon>
        <taxon>Vertebrata</taxon>
        <taxon>Euteleostomi</taxon>
        <taxon>Mammalia</taxon>
        <taxon>Eutheria</taxon>
        <taxon>Euarchontoglires</taxon>
        <taxon>Primates</taxon>
        <taxon>Haplorrhini</taxon>
        <taxon>Catarrhini</taxon>
        <taxon>Cercopithecidae</taxon>
        <taxon>Cercopithecinae</taxon>
        <taxon>Macaca</taxon>
    </lineage>
</organism>
<dbReference type="GeneTree" id="ENSGT00940000161627"/>
<reference evidence="1" key="2">
    <citation type="submission" date="2019-01" db="EMBL/GenBank/DDBJ databases">
        <authorList>
            <person name="Graves T."/>
            <person name="Eichler E.E."/>
            <person name="Wilson R.K."/>
        </authorList>
    </citation>
    <scope>NUCLEOTIDE SEQUENCE [LARGE SCALE GENOMIC DNA]</scope>
    <source>
        <strain evidence="1">17573</strain>
    </source>
</reference>
<dbReference type="AlphaFoldDB" id="A0A5F8ANP5"/>